<dbReference type="InterPro" id="IPR015991">
    <property type="entry name" value="TatD/YcfH-like"/>
</dbReference>
<proteinExistence type="predicted"/>
<dbReference type="Proteomes" id="UP000242141">
    <property type="component" value="Unassembled WGS sequence"/>
</dbReference>
<dbReference type="InterPro" id="IPR018228">
    <property type="entry name" value="DNase_TatD-rel_CS"/>
</dbReference>
<evidence type="ECO:0000313" key="4">
    <source>
        <dbReference type="EMBL" id="CRX37122.1"/>
    </source>
</evidence>
<dbReference type="PANTHER" id="PTHR46124">
    <property type="entry name" value="D-AMINOACYL-TRNA DEACYLASE"/>
    <property type="match status" value="1"/>
</dbReference>
<dbReference type="InterPro" id="IPR032466">
    <property type="entry name" value="Metal_Hydrolase"/>
</dbReference>
<keyword evidence="5" id="KW-1185">Reference proteome</keyword>
<feature type="binding site" evidence="3">
    <location>
        <position position="9"/>
    </location>
    <ligand>
        <name>a divalent metal cation</name>
        <dbReference type="ChEBI" id="CHEBI:60240"/>
        <label>1</label>
    </ligand>
</feature>
<dbReference type="PROSITE" id="PS01090">
    <property type="entry name" value="TATD_2"/>
    <property type="match status" value="1"/>
</dbReference>
<dbReference type="GO" id="GO:0016788">
    <property type="term" value="F:hydrolase activity, acting on ester bonds"/>
    <property type="evidence" value="ECO:0007669"/>
    <property type="project" value="InterPro"/>
</dbReference>
<dbReference type="InterPro" id="IPR001130">
    <property type="entry name" value="TatD-like"/>
</dbReference>
<organism evidence="4 5">
    <name type="scientific">Candidatus Hepatoplasma crinochetorum</name>
    <dbReference type="NCBI Taxonomy" id="295596"/>
    <lineage>
        <taxon>Bacteria</taxon>
        <taxon>Bacillati</taxon>
        <taxon>Mycoplasmatota</taxon>
        <taxon>Mollicutes</taxon>
        <taxon>Candidatus Hepatoplasmataceae</taxon>
        <taxon>Candidatus Hepatoplasma</taxon>
    </lineage>
</organism>
<feature type="binding site" evidence="3">
    <location>
        <position position="132"/>
    </location>
    <ligand>
        <name>a divalent metal cation</name>
        <dbReference type="ChEBI" id="CHEBI:60240"/>
        <label>2</label>
    </ligand>
</feature>
<dbReference type="NCBIfam" id="TIGR00010">
    <property type="entry name" value="YchF/TatD family DNA exonuclease"/>
    <property type="match status" value="1"/>
</dbReference>
<evidence type="ECO:0000313" key="5">
    <source>
        <dbReference type="Proteomes" id="UP000242141"/>
    </source>
</evidence>
<protein>
    <submittedName>
        <fullName evidence="4">| tatD / putative TatD deoxyribonuclease |:638635 Reverse</fullName>
    </submittedName>
</protein>
<gene>
    <name evidence="4" type="ORF">HEPPS_03410</name>
</gene>
<dbReference type="PANTHER" id="PTHR46124:SF2">
    <property type="entry name" value="D-AMINOACYL-TRNA DEACYLASE"/>
    <property type="match status" value="1"/>
</dbReference>
<keyword evidence="2" id="KW-0378">Hydrolase</keyword>
<keyword evidence="1 3" id="KW-0479">Metal-binding</keyword>
<evidence type="ECO:0000256" key="2">
    <source>
        <dbReference type="ARBA" id="ARBA00022801"/>
    </source>
</evidence>
<feature type="binding site" evidence="3">
    <location>
        <position position="155"/>
    </location>
    <ligand>
        <name>a divalent metal cation</name>
        <dbReference type="ChEBI" id="CHEBI:60240"/>
        <label>2</label>
    </ligand>
</feature>
<dbReference type="SUPFAM" id="SSF51556">
    <property type="entry name" value="Metallo-dependent hydrolases"/>
    <property type="match status" value="1"/>
</dbReference>
<evidence type="ECO:0000256" key="1">
    <source>
        <dbReference type="ARBA" id="ARBA00022723"/>
    </source>
</evidence>
<feature type="binding site" evidence="3">
    <location>
        <position position="206"/>
    </location>
    <ligand>
        <name>a divalent metal cation</name>
        <dbReference type="ChEBI" id="CHEBI:60240"/>
        <label>1</label>
    </ligand>
</feature>
<dbReference type="EMBL" id="CWGI01000001">
    <property type="protein sequence ID" value="CRX37122.1"/>
    <property type="molecule type" value="Genomic_DNA"/>
</dbReference>
<accession>A0A0G7ZLT6</accession>
<dbReference type="GO" id="GO:0004536">
    <property type="term" value="F:DNA nuclease activity"/>
    <property type="evidence" value="ECO:0007669"/>
    <property type="project" value="InterPro"/>
</dbReference>
<feature type="binding site" evidence="3">
    <location>
        <position position="94"/>
    </location>
    <ligand>
        <name>a divalent metal cation</name>
        <dbReference type="ChEBI" id="CHEBI:60240"/>
        <label>1</label>
    </ligand>
</feature>
<name>A0A0G7ZLT6_9MOLU</name>
<sequence length="260" mass="30578">MKAIDTHAHLTKHYYGDQLDEVILKSLSELKYVFNIGTDLDSIEEILKLSKKYQKLIPVIGIHPYDVKELNQKKEKWLKEIITKNKNQIKAIGEIGLDYSRSISEEEKAVQKKWFIFQLKIAQELNLPVVIHGRDAYEDIYKIIINFSNLNYLIHSYTGSKENLIRFLEIKNLMISVNGIITFKNASNIRENIKIIPLERLLFETDCPYLTPSPFRGKINYPFYLKYTIEEFQKLINIEISELINITNKNAERFYKINSK</sequence>
<dbReference type="GO" id="GO:0046872">
    <property type="term" value="F:metal ion binding"/>
    <property type="evidence" value="ECO:0007669"/>
    <property type="project" value="UniProtKB-KW"/>
</dbReference>
<feature type="binding site" evidence="3">
    <location>
        <position position="7"/>
    </location>
    <ligand>
        <name>a divalent metal cation</name>
        <dbReference type="ChEBI" id="CHEBI:60240"/>
        <label>1</label>
    </ligand>
</feature>
<evidence type="ECO:0000256" key="3">
    <source>
        <dbReference type="PIRSR" id="PIRSR005902-1"/>
    </source>
</evidence>
<dbReference type="CDD" id="cd01310">
    <property type="entry name" value="TatD_DNAse"/>
    <property type="match status" value="1"/>
</dbReference>
<dbReference type="FunFam" id="3.20.20.140:FF:000005">
    <property type="entry name" value="TatD family hydrolase"/>
    <property type="match status" value="1"/>
</dbReference>
<dbReference type="Gene3D" id="3.20.20.140">
    <property type="entry name" value="Metal-dependent hydrolases"/>
    <property type="match status" value="1"/>
</dbReference>
<dbReference type="AlphaFoldDB" id="A0A0G7ZLT6"/>
<dbReference type="GO" id="GO:0005829">
    <property type="term" value="C:cytosol"/>
    <property type="evidence" value="ECO:0007669"/>
    <property type="project" value="TreeGrafter"/>
</dbReference>
<reference evidence="5" key="1">
    <citation type="submission" date="2015-05" db="EMBL/GenBank/DDBJ databases">
        <authorList>
            <person name="Collingro A."/>
        </authorList>
    </citation>
    <scope>NUCLEOTIDE SEQUENCE [LARGE SCALE GENOMIC DNA]</scope>
    <source>
        <strain evidence="5">Ps</strain>
    </source>
</reference>
<dbReference type="PIRSF" id="PIRSF005902">
    <property type="entry name" value="DNase_TatD"/>
    <property type="match status" value="1"/>
</dbReference>
<dbReference type="Pfam" id="PF01026">
    <property type="entry name" value="TatD_DNase"/>
    <property type="match status" value="1"/>
</dbReference>